<keyword evidence="4" id="KW-1185">Reference proteome</keyword>
<dbReference type="EMBL" id="SAUN01000001">
    <property type="protein sequence ID" value="RVX46954.1"/>
    <property type="molecule type" value="Genomic_DNA"/>
</dbReference>
<dbReference type="Proteomes" id="UP000284824">
    <property type="component" value="Unassembled WGS sequence"/>
</dbReference>
<feature type="region of interest" description="Disordered" evidence="2">
    <location>
        <begin position="1"/>
        <end position="25"/>
    </location>
</feature>
<dbReference type="OrthoDB" id="3530951at2"/>
<evidence type="ECO:0000313" key="3">
    <source>
        <dbReference type="EMBL" id="RVX46954.1"/>
    </source>
</evidence>
<evidence type="ECO:0000313" key="4">
    <source>
        <dbReference type="Proteomes" id="UP000284824"/>
    </source>
</evidence>
<feature type="compositionally biased region" description="Basic residues" evidence="2">
    <location>
        <begin position="10"/>
        <end position="21"/>
    </location>
</feature>
<gene>
    <name evidence="3" type="ORF">EDD27_9868</name>
</gene>
<proteinExistence type="predicted"/>
<sequence>MTATQQRAAAPRRSHNRRQTARRSGAGSRVLHVVAGLVLAAGAVAVQSLALSADDMGMPLTYTGAKGQDVDAGRFSVRVQKVSSAKAIKVQNKNVPTEQVFLVVEAAATVPAEPVHLGMPNLLAADGKVYAASDKIDKTKTLAHPWIQPGWWTTGRFVFEVPASALPGAQAVFQLPVSGLYSEPLPPEAQIDLGIDDATAKQLTTAPAAVFDLDEKKK</sequence>
<dbReference type="Gene3D" id="2.60.40.1240">
    <property type="match status" value="1"/>
</dbReference>
<dbReference type="RefSeq" id="WP_127939461.1">
    <property type="nucleotide sequence ID" value="NZ_SAUN01000001.1"/>
</dbReference>
<name>A0A438MMG3_9ACTN</name>
<accession>A0A438MMG3</accession>
<reference evidence="3 4" key="1">
    <citation type="submission" date="2019-01" db="EMBL/GenBank/DDBJ databases">
        <title>Sequencing the genomes of 1000 actinobacteria strains.</title>
        <authorList>
            <person name="Klenk H.-P."/>
        </authorList>
    </citation>
    <scope>NUCLEOTIDE SEQUENCE [LARGE SCALE GENOMIC DNA]</scope>
    <source>
        <strain evidence="3 4">DSM 43925</strain>
    </source>
</reference>
<keyword evidence="1" id="KW-0732">Signal</keyword>
<evidence type="ECO:0000256" key="2">
    <source>
        <dbReference type="SAM" id="MobiDB-lite"/>
    </source>
</evidence>
<protein>
    <recommendedName>
        <fullName evidence="5">DUF4352 domain-containing protein</fullName>
    </recommendedName>
</protein>
<comment type="caution">
    <text evidence="3">The sequence shown here is derived from an EMBL/GenBank/DDBJ whole genome shotgun (WGS) entry which is preliminary data.</text>
</comment>
<evidence type="ECO:0008006" key="5">
    <source>
        <dbReference type="Google" id="ProtNLM"/>
    </source>
</evidence>
<dbReference type="AlphaFoldDB" id="A0A438MMG3"/>
<organism evidence="3 4">
    <name type="scientific">Nonomuraea polychroma</name>
    <dbReference type="NCBI Taxonomy" id="46176"/>
    <lineage>
        <taxon>Bacteria</taxon>
        <taxon>Bacillati</taxon>
        <taxon>Actinomycetota</taxon>
        <taxon>Actinomycetes</taxon>
        <taxon>Streptosporangiales</taxon>
        <taxon>Streptosporangiaceae</taxon>
        <taxon>Nonomuraea</taxon>
    </lineage>
</organism>
<dbReference type="InterPro" id="IPR029050">
    <property type="entry name" value="Immunoprotect_excell_Ig-like"/>
</dbReference>
<evidence type="ECO:0000256" key="1">
    <source>
        <dbReference type="ARBA" id="ARBA00022729"/>
    </source>
</evidence>